<evidence type="ECO:0000256" key="2">
    <source>
        <dbReference type="ARBA" id="ARBA00022692"/>
    </source>
</evidence>
<feature type="transmembrane region" description="Helical" evidence="6">
    <location>
        <begin position="251"/>
        <end position="273"/>
    </location>
</feature>
<feature type="transmembrane region" description="Helical" evidence="6">
    <location>
        <begin position="194"/>
        <end position="213"/>
    </location>
</feature>
<evidence type="ECO:0000259" key="7">
    <source>
        <dbReference type="PROSITE" id="PS50850"/>
    </source>
</evidence>
<evidence type="ECO:0000256" key="5">
    <source>
        <dbReference type="SAM" id="MobiDB-lite"/>
    </source>
</evidence>
<feature type="domain" description="Major facilitator superfamily (MFS) profile" evidence="7">
    <location>
        <begin position="103"/>
        <end position="555"/>
    </location>
</feature>
<dbReference type="PROSITE" id="PS50850">
    <property type="entry name" value="MFS"/>
    <property type="match status" value="1"/>
</dbReference>
<sequence>MKFDDILQQQVGELGRHQKILVLMLSMVMCSAGVQIMITVFTLHAPNYRCADPAVDNDSYTGPGPDSSVQRELSQGHGTTVQYKLSECYIDYAGLRNHDGSPKNLSEFDKDWLPHNDKWLLDDSASGSNFSTRAECRQWVYDQSVFASTMSTQMNFVCDRKILSSHAVMFLMVGQMIGAVFGGSAADFVGRKKLMMIMLLVHFVVSVLTTWVTDIYTLGTVYLLNGLAIASAYCAAFTLTLELVGPRWRHVVGIFITSTWSFGILYVGMLSFFIREWHLLQLAASLPAAFFVFFLWWSEAEISSVKFSCLDVSTPPWTRWLARKGRYSEAEKILEHIARRNGNKLAAKIDLGNDVIEESQQSQSLVMFLRCPPLLVRLIVVLFNWFACSLTYYGLSLNVGHLFGNIHLNFCLSGIFELIGFAMVVLLLSRVGRKKIYCYSLIVGGMGCLLTVIPVLIGGEWSVHGVRALAMTGKFGIASAFAILWLYTPEMFPTSLRAGVTGASSCSARLGGVAASYLANLTLKGNVGHLLPQIIFGTLGLMAGLCALTLPETNQVRLPDSMDDAVQMKKHVLEQDKKDNQESLLT</sequence>
<feature type="compositionally biased region" description="Polar residues" evidence="5">
    <location>
        <begin position="67"/>
        <end position="78"/>
    </location>
</feature>
<keyword evidence="9" id="KW-1185">Reference proteome</keyword>
<reference evidence="8" key="1">
    <citation type="journal article" date="2023" name="G3 (Bethesda)">
        <title>A reference genome for the long-term kleptoplast-retaining sea slug Elysia crispata morphotype clarki.</title>
        <authorList>
            <person name="Eastman K.E."/>
            <person name="Pendleton A.L."/>
            <person name="Shaikh M.A."/>
            <person name="Suttiyut T."/>
            <person name="Ogas R."/>
            <person name="Tomko P."/>
            <person name="Gavelis G."/>
            <person name="Widhalm J.R."/>
            <person name="Wisecaver J.H."/>
        </authorList>
    </citation>
    <scope>NUCLEOTIDE SEQUENCE</scope>
    <source>
        <strain evidence="8">ECLA1</strain>
    </source>
</reference>
<name>A0AAE1D3N1_9GAST</name>
<feature type="transmembrane region" description="Helical" evidence="6">
    <location>
        <begin position="436"/>
        <end position="457"/>
    </location>
</feature>
<comment type="caution">
    <text evidence="8">The sequence shown here is derived from an EMBL/GenBank/DDBJ whole genome shotgun (WGS) entry which is preliminary data.</text>
</comment>
<dbReference type="Proteomes" id="UP001283361">
    <property type="component" value="Unassembled WGS sequence"/>
</dbReference>
<dbReference type="Pfam" id="PF00083">
    <property type="entry name" value="Sugar_tr"/>
    <property type="match status" value="1"/>
</dbReference>
<gene>
    <name evidence="8" type="ORF">RRG08_065556</name>
</gene>
<feature type="transmembrane region" description="Helical" evidence="6">
    <location>
        <begin position="374"/>
        <end position="394"/>
    </location>
</feature>
<proteinExistence type="predicted"/>
<dbReference type="CDD" id="cd17317">
    <property type="entry name" value="MFS_SLC22"/>
    <property type="match status" value="1"/>
</dbReference>
<dbReference type="EMBL" id="JAWDGP010005548">
    <property type="protein sequence ID" value="KAK3756151.1"/>
    <property type="molecule type" value="Genomic_DNA"/>
</dbReference>
<dbReference type="GO" id="GO:0016020">
    <property type="term" value="C:membrane"/>
    <property type="evidence" value="ECO:0007669"/>
    <property type="project" value="UniProtKB-SubCell"/>
</dbReference>
<dbReference type="InterPro" id="IPR036259">
    <property type="entry name" value="MFS_trans_sf"/>
</dbReference>
<dbReference type="AlphaFoldDB" id="A0AAE1D3N1"/>
<evidence type="ECO:0000256" key="3">
    <source>
        <dbReference type="ARBA" id="ARBA00022989"/>
    </source>
</evidence>
<keyword evidence="3 6" id="KW-1133">Transmembrane helix</keyword>
<comment type="subcellular location">
    <subcellularLocation>
        <location evidence="1">Membrane</location>
        <topology evidence="1">Multi-pass membrane protein</topology>
    </subcellularLocation>
</comment>
<dbReference type="GO" id="GO:0022857">
    <property type="term" value="F:transmembrane transporter activity"/>
    <property type="evidence" value="ECO:0007669"/>
    <property type="project" value="InterPro"/>
</dbReference>
<feature type="transmembrane region" description="Helical" evidence="6">
    <location>
        <begin position="162"/>
        <end position="182"/>
    </location>
</feature>
<feature type="transmembrane region" description="Helical" evidence="6">
    <location>
        <begin position="406"/>
        <end position="429"/>
    </location>
</feature>
<accession>A0AAE1D3N1</accession>
<dbReference type="InterPro" id="IPR020846">
    <property type="entry name" value="MFS_dom"/>
</dbReference>
<dbReference type="PANTHER" id="PTHR24064">
    <property type="entry name" value="SOLUTE CARRIER FAMILY 22 MEMBER"/>
    <property type="match status" value="1"/>
</dbReference>
<dbReference type="Gene3D" id="1.20.1250.20">
    <property type="entry name" value="MFS general substrate transporter like domains"/>
    <property type="match status" value="1"/>
</dbReference>
<feature type="transmembrane region" description="Helical" evidence="6">
    <location>
        <begin position="469"/>
        <end position="487"/>
    </location>
</feature>
<feature type="transmembrane region" description="Helical" evidence="6">
    <location>
        <begin position="279"/>
        <end position="297"/>
    </location>
</feature>
<feature type="transmembrane region" description="Helical" evidence="6">
    <location>
        <begin position="219"/>
        <end position="239"/>
    </location>
</feature>
<keyword evidence="4 6" id="KW-0472">Membrane</keyword>
<evidence type="ECO:0000256" key="4">
    <source>
        <dbReference type="ARBA" id="ARBA00023136"/>
    </source>
</evidence>
<organism evidence="8 9">
    <name type="scientific">Elysia crispata</name>
    <name type="common">lettuce slug</name>
    <dbReference type="NCBI Taxonomy" id="231223"/>
    <lineage>
        <taxon>Eukaryota</taxon>
        <taxon>Metazoa</taxon>
        <taxon>Spiralia</taxon>
        <taxon>Lophotrochozoa</taxon>
        <taxon>Mollusca</taxon>
        <taxon>Gastropoda</taxon>
        <taxon>Heterobranchia</taxon>
        <taxon>Euthyneura</taxon>
        <taxon>Panpulmonata</taxon>
        <taxon>Sacoglossa</taxon>
        <taxon>Placobranchoidea</taxon>
        <taxon>Plakobranchidae</taxon>
        <taxon>Elysia</taxon>
    </lineage>
</organism>
<evidence type="ECO:0000256" key="6">
    <source>
        <dbReference type="SAM" id="Phobius"/>
    </source>
</evidence>
<dbReference type="InterPro" id="IPR005828">
    <property type="entry name" value="MFS_sugar_transport-like"/>
</dbReference>
<protein>
    <recommendedName>
        <fullName evidence="7">Major facilitator superfamily (MFS) profile domain-containing protein</fullName>
    </recommendedName>
</protein>
<keyword evidence="2 6" id="KW-0812">Transmembrane</keyword>
<evidence type="ECO:0000313" key="8">
    <source>
        <dbReference type="EMBL" id="KAK3756151.1"/>
    </source>
</evidence>
<evidence type="ECO:0000313" key="9">
    <source>
        <dbReference type="Proteomes" id="UP001283361"/>
    </source>
</evidence>
<dbReference type="SUPFAM" id="SSF103473">
    <property type="entry name" value="MFS general substrate transporter"/>
    <property type="match status" value="1"/>
</dbReference>
<evidence type="ECO:0000256" key="1">
    <source>
        <dbReference type="ARBA" id="ARBA00004141"/>
    </source>
</evidence>
<feature type="transmembrane region" description="Helical" evidence="6">
    <location>
        <begin position="20"/>
        <end position="43"/>
    </location>
</feature>
<feature type="region of interest" description="Disordered" evidence="5">
    <location>
        <begin position="59"/>
        <end position="78"/>
    </location>
</feature>